<sequence length="1214" mass="130723">MPNGYLRAKLAKLTTWILSFVLVLSYCTPFFPASHASAAEIEAPQNLKVDSFTHNSVTLSWDLVDGITSVEGYNVWNAATGDWKAWVGAPPKEIGGLSPETEYSFYVTPGKENGKKSNVVTVMTAPDDPSQRPKPPLTPPLHLKITDVTENGITLGWIGSPGANGYDVSVNGQWKGGVWDGSDSYTFPIAETTVTGAVYTFTVAAQNLPDVSKDSNPVKLTWGQLEAPRDMKIVTATRTTASLGWAATPGATGYEIYRDGELIGTSDSNRYVATGLTEGQSYAFKAVAKNRLWRSPDSAEVIVVPGGHYNIVTYYTSWSVFDRGFMPEDIDVSQITHINYAFSDLCWRGYGSTGVACKNADIPLQARDVFDGEIVVGDQDVDLRNLAALRARKADNPNLNLIVSVGGWSWSGNFSNMAKTEETRRAFADSAVDFVREYRLDGLDIDWEYPVEGGVDTNSRSPEDKENFVLLMKTIREAFDAAGSVEGKYYLLTIASAQSDEFVVNADLARSADYLDFINIMTYDYSGTWEPLAHHNAPLYYDKNHPKATGPRWNVAGGVRGHLKGGVPAYKLVLGLPFYGKGWLNCPSPGQYQTCEGGTIPPGEKFGTWEDYAFDYTDVEDNYVNKNGYIRYWNEAAKVPYLYNNENKRFISYDDEESILYKASLVRSLDLAGVMSWDISGDRNKTLTTRLVRDLPTNGSLASGTLTAPRSLMLASIGSTAANIAWEASPGATGYDVFADNAWIGNTTNTEFSITNLNPSTAYRVQVLALIKEGGRTTAVSAAAVLDVTTTAPRPSSGGGGGGGGASTEPDTTGIGDPAANRLKAKVARDGNKATVTLQTADAVKSIRDSEAKKSQIVVVTDAEIVETIMAKEIIQAIAGKGTGGTLSLLVNGVELSVPAEAFKLGETVANVRITIQPPGEDIAAQFRAAAKARNAQIISGPLEFKIEVLDSANKSSQMEDFKSGEASRIFKLNADPKVDPDLATGAIYLRDRKTYRHVPTLFAAHSDGSVSAELKRSGSGIYGVVQSNPSFLDTNQTWAAQDIKQAAAKGIAFGDSPNVFGAKQDITRGELVSIIVNGLGIVPDSAKSPFKDVGDGTKYAEEIAVAWKLGLIKGKSADAFDPMGLITRQELATVLEQAMAFVGVANRTDPAALTPFKDRADIAPFAQGAMALMTERKILNGVSETKLAPLATVTKAQATVSVMRMLRTLNLTD</sequence>
<comment type="caution">
    <text evidence="12">The sequence shown here is derived from an EMBL/GenBank/DDBJ whole genome shotgun (WGS) entry which is preliminary data.</text>
</comment>
<evidence type="ECO:0000259" key="10">
    <source>
        <dbReference type="PROSITE" id="PS51272"/>
    </source>
</evidence>
<dbReference type="InterPro" id="IPR050314">
    <property type="entry name" value="Glycosyl_Hydrlase_18"/>
</dbReference>
<accession>A0A559J7S8</accession>
<dbReference type="InterPro" id="IPR001223">
    <property type="entry name" value="Glyco_hydro18_cat"/>
</dbReference>
<dbReference type="CDD" id="cd00063">
    <property type="entry name" value="FN3"/>
    <property type="match status" value="4"/>
</dbReference>
<feature type="domain" description="GH18" evidence="11">
    <location>
        <begin position="309"/>
        <end position="698"/>
    </location>
</feature>
<dbReference type="CDD" id="cd06548">
    <property type="entry name" value="GH18_chitinase"/>
    <property type="match status" value="1"/>
</dbReference>
<dbReference type="InterPro" id="IPR013783">
    <property type="entry name" value="Ig-like_fold"/>
</dbReference>
<feature type="domain" description="Fibronectin type-III" evidence="9">
    <location>
        <begin position="43"/>
        <end position="127"/>
    </location>
</feature>
<dbReference type="InterPro" id="IPR029070">
    <property type="entry name" value="Chitinase_insertion_sf"/>
</dbReference>
<evidence type="ECO:0000313" key="12">
    <source>
        <dbReference type="EMBL" id="TVX95945.1"/>
    </source>
</evidence>
<dbReference type="InterPro" id="IPR017853">
    <property type="entry name" value="GH"/>
</dbReference>
<keyword evidence="4 7" id="KW-0378">Hydrolase</keyword>
<keyword evidence="5" id="KW-0146">Chitin degradation</keyword>
<evidence type="ECO:0000313" key="13">
    <source>
        <dbReference type="Proteomes" id="UP000316330"/>
    </source>
</evidence>
<feature type="domain" description="SLH" evidence="10">
    <location>
        <begin position="1154"/>
        <end position="1214"/>
    </location>
</feature>
<dbReference type="SUPFAM" id="SSF49265">
    <property type="entry name" value="Fibronectin type III"/>
    <property type="match status" value="3"/>
</dbReference>
<dbReference type="PROSITE" id="PS51910">
    <property type="entry name" value="GH18_2"/>
    <property type="match status" value="1"/>
</dbReference>
<keyword evidence="6 7" id="KW-0326">Glycosidase</keyword>
<dbReference type="EC" id="3.2.1.14" evidence="3"/>
<evidence type="ECO:0000256" key="4">
    <source>
        <dbReference type="ARBA" id="ARBA00022801"/>
    </source>
</evidence>
<dbReference type="SUPFAM" id="SSF51445">
    <property type="entry name" value="(Trans)glycosidases"/>
    <property type="match status" value="1"/>
</dbReference>
<feature type="compositionally biased region" description="Gly residues" evidence="8">
    <location>
        <begin position="797"/>
        <end position="806"/>
    </location>
</feature>
<dbReference type="PANTHER" id="PTHR11177">
    <property type="entry name" value="CHITINASE"/>
    <property type="match status" value="1"/>
</dbReference>
<dbReference type="GO" id="GO:0008061">
    <property type="term" value="F:chitin binding"/>
    <property type="evidence" value="ECO:0007669"/>
    <property type="project" value="InterPro"/>
</dbReference>
<dbReference type="PROSITE" id="PS50853">
    <property type="entry name" value="FN3"/>
    <property type="match status" value="3"/>
</dbReference>
<dbReference type="PANTHER" id="PTHR11177:SF317">
    <property type="entry name" value="CHITINASE 12-RELATED"/>
    <property type="match status" value="1"/>
</dbReference>
<feature type="domain" description="Fibronectin type-III" evidence="9">
    <location>
        <begin position="227"/>
        <end position="308"/>
    </location>
</feature>
<dbReference type="Pfam" id="PF00704">
    <property type="entry name" value="Glyco_hydro_18"/>
    <property type="match status" value="1"/>
</dbReference>
<name>A0A559J7S8_9BACL</name>
<dbReference type="SMART" id="SM00060">
    <property type="entry name" value="FN3"/>
    <property type="match status" value="4"/>
</dbReference>
<dbReference type="SUPFAM" id="SSF54556">
    <property type="entry name" value="Chitinase insertion domain"/>
    <property type="match status" value="1"/>
</dbReference>
<protein>
    <recommendedName>
        <fullName evidence="3">chitinase</fullName>
        <ecNumber evidence="3">3.2.1.14</ecNumber>
    </recommendedName>
</protein>
<dbReference type="Pfam" id="PF00041">
    <property type="entry name" value="fn3"/>
    <property type="match status" value="2"/>
</dbReference>
<dbReference type="OrthoDB" id="9775889at2"/>
<feature type="domain" description="SLH" evidence="10">
    <location>
        <begin position="1091"/>
        <end position="1150"/>
    </location>
</feature>
<keyword evidence="5" id="KW-0624">Polysaccharide degradation</keyword>
<dbReference type="InterPro" id="IPR011583">
    <property type="entry name" value="Chitinase_II/V-like_cat"/>
</dbReference>
<comment type="catalytic activity">
    <reaction evidence="1">
        <text>Random endo-hydrolysis of N-acetyl-beta-D-glucosaminide (1-&gt;4)-beta-linkages in chitin and chitodextrins.</text>
        <dbReference type="EC" id="3.2.1.14"/>
    </reaction>
</comment>
<feature type="domain" description="Fibronectin type-III" evidence="9">
    <location>
        <begin position="708"/>
        <end position="794"/>
    </location>
</feature>
<gene>
    <name evidence="12" type="ORF">FPZ45_22255</name>
</gene>
<evidence type="ECO:0000256" key="6">
    <source>
        <dbReference type="ARBA" id="ARBA00023295"/>
    </source>
</evidence>
<dbReference type="Gene3D" id="3.10.50.10">
    <property type="match status" value="1"/>
</dbReference>
<dbReference type="InterPro" id="IPR003961">
    <property type="entry name" value="FN3_dom"/>
</dbReference>
<dbReference type="SMART" id="SM00636">
    <property type="entry name" value="Glyco_18"/>
    <property type="match status" value="1"/>
</dbReference>
<dbReference type="Pfam" id="PF00395">
    <property type="entry name" value="SLH"/>
    <property type="match status" value="3"/>
</dbReference>
<evidence type="ECO:0000256" key="1">
    <source>
        <dbReference type="ARBA" id="ARBA00000822"/>
    </source>
</evidence>
<dbReference type="RefSeq" id="WP_144706664.1">
    <property type="nucleotide sequence ID" value="NZ_VNJJ01000019.1"/>
</dbReference>
<evidence type="ECO:0000259" key="11">
    <source>
        <dbReference type="PROSITE" id="PS51910"/>
    </source>
</evidence>
<dbReference type="GO" id="GO:0006032">
    <property type="term" value="P:chitin catabolic process"/>
    <property type="evidence" value="ECO:0007669"/>
    <property type="project" value="UniProtKB-KW"/>
</dbReference>
<evidence type="ECO:0000256" key="7">
    <source>
        <dbReference type="RuleBase" id="RU000489"/>
    </source>
</evidence>
<dbReference type="PROSITE" id="PS01095">
    <property type="entry name" value="GH18_1"/>
    <property type="match status" value="1"/>
</dbReference>
<reference evidence="12 13" key="1">
    <citation type="submission" date="2019-07" db="EMBL/GenBank/DDBJ databases">
        <authorList>
            <person name="Kim J."/>
        </authorList>
    </citation>
    <scope>NUCLEOTIDE SEQUENCE [LARGE SCALE GENOMIC DNA]</scope>
    <source>
        <strain evidence="12 13">G13</strain>
    </source>
</reference>
<dbReference type="AlphaFoldDB" id="A0A559J7S8"/>
<keyword evidence="5" id="KW-0119">Carbohydrate metabolism</keyword>
<proteinExistence type="inferred from homology"/>
<keyword evidence="13" id="KW-1185">Reference proteome</keyword>
<dbReference type="InterPro" id="IPR036116">
    <property type="entry name" value="FN3_sf"/>
</dbReference>
<feature type="region of interest" description="Disordered" evidence="8">
    <location>
        <begin position="790"/>
        <end position="818"/>
    </location>
</feature>
<evidence type="ECO:0000259" key="9">
    <source>
        <dbReference type="PROSITE" id="PS50853"/>
    </source>
</evidence>
<organism evidence="12 13">
    <name type="scientific">Cohnella terricola</name>
    <dbReference type="NCBI Taxonomy" id="1289167"/>
    <lineage>
        <taxon>Bacteria</taxon>
        <taxon>Bacillati</taxon>
        <taxon>Bacillota</taxon>
        <taxon>Bacilli</taxon>
        <taxon>Bacillales</taxon>
        <taxon>Paenibacillaceae</taxon>
        <taxon>Cohnella</taxon>
    </lineage>
</organism>
<evidence type="ECO:0000256" key="8">
    <source>
        <dbReference type="SAM" id="MobiDB-lite"/>
    </source>
</evidence>
<feature type="domain" description="SLH" evidence="10">
    <location>
        <begin position="1027"/>
        <end position="1090"/>
    </location>
</feature>
<evidence type="ECO:0000256" key="3">
    <source>
        <dbReference type="ARBA" id="ARBA00012729"/>
    </source>
</evidence>
<dbReference type="GO" id="GO:0005975">
    <property type="term" value="P:carbohydrate metabolic process"/>
    <property type="evidence" value="ECO:0007669"/>
    <property type="project" value="InterPro"/>
</dbReference>
<dbReference type="Proteomes" id="UP000316330">
    <property type="component" value="Unassembled WGS sequence"/>
</dbReference>
<dbReference type="PROSITE" id="PS51272">
    <property type="entry name" value="SLH"/>
    <property type="match status" value="3"/>
</dbReference>
<dbReference type="Gene3D" id="2.60.40.10">
    <property type="entry name" value="Immunoglobulins"/>
    <property type="match status" value="4"/>
</dbReference>
<comment type="similarity">
    <text evidence="2">Belongs to the glycosyl hydrolase 18 family. Chitinase class II subfamily.</text>
</comment>
<dbReference type="EMBL" id="VNJJ01000019">
    <property type="protein sequence ID" value="TVX95945.1"/>
    <property type="molecule type" value="Genomic_DNA"/>
</dbReference>
<dbReference type="Gene3D" id="3.20.20.80">
    <property type="entry name" value="Glycosidases"/>
    <property type="match status" value="1"/>
</dbReference>
<dbReference type="GO" id="GO:0008843">
    <property type="term" value="F:endochitinase activity"/>
    <property type="evidence" value="ECO:0007669"/>
    <property type="project" value="UniProtKB-EC"/>
</dbReference>
<evidence type="ECO:0000256" key="5">
    <source>
        <dbReference type="ARBA" id="ARBA00023024"/>
    </source>
</evidence>
<dbReference type="InterPro" id="IPR001119">
    <property type="entry name" value="SLH_dom"/>
</dbReference>
<dbReference type="InterPro" id="IPR001579">
    <property type="entry name" value="Glyco_hydro_18_chit_AS"/>
</dbReference>
<evidence type="ECO:0000256" key="2">
    <source>
        <dbReference type="ARBA" id="ARBA00009121"/>
    </source>
</evidence>